<evidence type="ECO:0000256" key="1">
    <source>
        <dbReference type="ARBA" id="ARBA00022801"/>
    </source>
</evidence>
<dbReference type="SUPFAM" id="SSF53474">
    <property type="entry name" value="alpha/beta-Hydrolases"/>
    <property type="match status" value="1"/>
</dbReference>
<dbReference type="Pfam" id="PF20434">
    <property type="entry name" value="BD-FAE"/>
    <property type="match status" value="1"/>
</dbReference>
<dbReference type="EMBL" id="QJUL01000021">
    <property type="protein sequence ID" value="TBU90559.1"/>
    <property type="molecule type" value="Genomic_DNA"/>
</dbReference>
<dbReference type="InterPro" id="IPR029058">
    <property type="entry name" value="AB_hydrolase_fold"/>
</dbReference>
<keyword evidence="1 3" id="KW-0378">Hydrolase</keyword>
<sequence length="317" mass="33136">MSRAGLLAVLLSGCSIQAPVPPGFSEGLTLAARAQQVDAYPQRETRFADGVIGLADVVYATREGFRPLTLDLYLPSRSAARPAAPLLIYVHGGGWSAGHARASGAFSDFPAVLARFAARGYAVASINYRLSGEARFPAPLEDVRAAMAWLREQAATYALDADRVALWGGSAGGHLAALAALRCTDDCPKVLVSWYGVHDLQALRDTPGYPAIKDAAGRLLGCQLAACKQATLHAASPVARLSGQLPATLLIHGDADRVVPHEQSLLLAAALRGSQGSVRTLIVPGVGHSLVGADQAATEVANEMALKATLAFFETHL</sequence>
<dbReference type="OrthoDB" id="9771666at2"/>
<dbReference type="Gene3D" id="3.40.50.1820">
    <property type="entry name" value="alpha/beta hydrolase"/>
    <property type="match status" value="1"/>
</dbReference>
<accession>A0A4V2KBZ8</accession>
<protein>
    <submittedName>
        <fullName evidence="3">Alpha/beta hydrolase</fullName>
    </submittedName>
</protein>
<dbReference type="PANTHER" id="PTHR48081">
    <property type="entry name" value="AB HYDROLASE SUPERFAMILY PROTEIN C4A8.06C"/>
    <property type="match status" value="1"/>
</dbReference>
<dbReference type="PANTHER" id="PTHR48081:SF13">
    <property type="entry name" value="ALPHA_BETA HYDROLASE"/>
    <property type="match status" value="1"/>
</dbReference>
<dbReference type="GO" id="GO:0016787">
    <property type="term" value="F:hydrolase activity"/>
    <property type="evidence" value="ECO:0007669"/>
    <property type="project" value="UniProtKB-KW"/>
</dbReference>
<organism evidence="3 4">
    <name type="scientific">Phytopseudomonas dryadis</name>
    <dbReference type="NCBI Taxonomy" id="2487520"/>
    <lineage>
        <taxon>Bacteria</taxon>
        <taxon>Pseudomonadati</taxon>
        <taxon>Pseudomonadota</taxon>
        <taxon>Gammaproteobacteria</taxon>
        <taxon>Pseudomonadales</taxon>
        <taxon>Pseudomonadaceae</taxon>
        <taxon>Phytopseudomonas</taxon>
    </lineage>
</organism>
<gene>
    <name evidence="3" type="ORF">DNK44_15095</name>
</gene>
<evidence type="ECO:0000313" key="4">
    <source>
        <dbReference type="Proteomes" id="UP000293172"/>
    </source>
</evidence>
<comment type="caution">
    <text evidence="3">The sequence shown here is derived from an EMBL/GenBank/DDBJ whole genome shotgun (WGS) entry which is preliminary data.</text>
</comment>
<dbReference type="InterPro" id="IPR049492">
    <property type="entry name" value="BD-FAE-like_dom"/>
</dbReference>
<dbReference type="RefSeq" id="WP_131198380.1">
    <property type="nucleotide sequence ID" value="NZ_QJUL01000021.1"/>
</dbReference>
<feature type="domain" description="BD-FAE-like" evidence="2">
    <location>
        <begin position="70"/>
        <end position="271"/>
    </location>
</feature>
<dbReference type="InterPro" id="IPR050300">
    <property type="entry name" value="GDXG_lipolytic_enzyme"/>
</dbReference>
<dbReference type="AlphaFoldDB" id="A0A4V2KBZ8"/>
<dbReference type="Proteomes" id="UP000293172">
    <property type="component" value="Unassembled WGS sequence"/>
</dbReference>
<reference evidence="3 4" key="1">
    <citation type="submission" date="2018-06" db="EMBL/GenBank/DDBJ databases">
        <title>Three novel Pseudomonas species isolated from symptomatic oak.</title>
        <authorList>
            <person name="Bueno-Gonzalez V."/>
            <person name="Brady C."/>
        </authorList>
    </citation>
    <scope>NUCLEOTIDE SEQUENCE [LARGE SCALE GENOMIC DNA]</scope>
    <source>
        <strain evidence="3 4">P6B</strain>
    </source>
</reference>
<evidence type="ECO:0000259" key="2">
    <source>
        <dbReference type="Pfam" id="PF20434"/>
    </source>
</evidence>
<proteinExistence type="predicted"/>
<name>A0A4V2KBZ8_9GAMM</name>
<evidence type="ECO:0000313" key="3">
    <source>
        <dbReference type="EMBL" id="TBU90559.1"/>
    </source>
</evidence>